<comment type="caution">
    <text evidence="2">The sequence shown here is derived from an EMBL/GenBank/DDBJ whole genome shotgun (WGS) entry which is preliminary data.</text>
</comment>
<dbReference type="InterPro" id="IPR052531">
    <property type="entry name" value="CarD-like_regulator"/>
</dbReference>
<reference evidence="2" key="1">
    <citation type="submission" date="2020-09" db="EMBL/GenBank/DDBJ databases">
        <title>Bacillus faecalis sp. nov., a moderately halophilic bacterium isolated from cow faeces.</title>
        <authorList>
            <person name="Jiang L."/>
            <person name="Lee J."/>
        </authorList>
    </citation>
    <scope>NUCLEOTIDE SEQUENCE</scope>
    <source>
        <strain evidence="2">AGMB 02131</strain>
    </source>
</reference>
<accession>A0A927HD57</accession>
<evidence type="ECO:0000313" key="2">
    <source>
        <dbReference type="EMBL" id="MBD3110226.1"/>
    </source>
</evidence>
<dbReference type="EMBL" id="JACXSI010000061">
    <property type="protein sequence ID" value="MBD3110226.1"/>
    <property type="molecule type" value="Genomic_DNA"/>
</dbReference>
<dbReference type="SMART" id="SM01058">
    <property type="entry name" value="CarD_TRCF"/>
    <property type="match status" value="1"/>
</dbReference>
<dbReference type="InterPro" id="IPR042215">
    <property type="entry name" value="CarD-like_C"/>
</dbReference>
<dbReference type="InterPro" id="IPR048792">
    <property type="entry name" value="CarD_C"/>
</dbReference>
<proteinExistence type="predicted"/>
<dbReference type="Gene3D" id="2.40.10.170">
    <property type="match status" value="1"/>
</dbReference>
<sequence length="166" mass="18872">MHKIGDLIIYPAHGVCVIDDICEKTVLGETKSYYVLHPLEDAKLSISIPVDNKSIVMFDLMHKDEAEIIINSFKNPGIAWIENSHQRIQEYNEIINTGNRKEISKIVNTLMKKKHETELNGKKMGEQDRKLLSSVQNILFSELAISLETTMDEIKEKASSLMSIQS</sequence>
<evidence type="ECO:0000313" key="3">
    <source>
        <dbReference type="Proteomes" id="UP000602076"/>
    </source>
</evidence>
<name>A0A927HD57_9BACI</name>
<dbReference type="Pfam" id="PF21095">
    <property type="entry name" value="CarD_C"/>
    <property type="match status" value="1"/>
</dbReference>
<evidence type="ECO:0000259" key="1">
    <source>
        <dbReference type="SMART" id="SM01058"/>
    </source>
</evidence>
<dbReference type="Pfam" id="PF02559">
    <property type="entry name" value="CarD_TRCF_RID"/>
    <property type="match status" value="1"/>
</dbReference>
<dbReference type="PANTHER" id="PTHR38447">
    <property type="entry name" value="TRANSCRIPTION FACTOR YDEB-RELATED"/>
    <property type="match status" value="1"/>
</dbReference>
<keyword evidence="3" id="KW-1185">Reference proteome</keyword>
<dbReference type="Gene3D" id="1.20.58.1290">
    <property type="entry name" value="CarD-like, C-terminal domain"/>
    <property type="match status" value="1"/>
</dbReference>
<dbReference type="InterPro" id="IPR003711">
    <property type="entry name" value="CarD-like/TRCF_RID"/>
</dbReference>
<protein>
    <submittedName>
        <fullName evidence="2">CarD family transcriptional regulator</fullName>
    </submittedName>
</protein>
<dbReference type="InterPro" id="IPR036101">
    <property type="entry name" value="CarD-like/TRCF_RID_sf"/>
</dbReference>
<dbReference type="SUPFAM" id="SSF141259">
    <property type="entry name" value="CarD-like"/>
    <property type="match status" value="1"/>
</dbReference>
<feature type="domain" description="CarD-like/TRCF RNAP-interacting" evidence="1">
    <location>
        <begin position="1"/>
        <end position="111"/>
    </location>
</feature>
<gene>
    <name evidence="2" type="ORF">IEO70_17980</name>
</gene>
<dbReference type="PANTHER" id="PTHR38447:SF1">
    <property type="entry name" value="RNA POLYMERASE-BINDING TRANSCRIPTION FACTOR CARD"/>
    <property type="match status" value="1"/>
</dbReference>
<dbReference type="AlphaFoldDB" id="A0A927HD57"/>
<dbReference type="RefSeq" id="WP_190999763.1">
    <property type="nucleotide sequence ID" value="NZ_JACXSI010000061.1"/>
</dbReference>
<dbReference type="Proteomes" id="UP000602076">
    <property type="component" value="Unassembled WGS sequence"/>
</dbReference>
<organism evidence="2 3">
    <name type="scientific">Peribacillus faecalis</name>
    <dbReference type="NCBI Taxonomy" id="2772559"/>
    <lineage>
        <taxon>Bacteria</taxon>
        <taxon>Bacillati</taxon>
        <taxon>Bacillota</taxon>
        <taxon>Bacilli</taxon>
        <taxon>Bacillales</taxon>
        <taxon>Bacillaceae</taxon>
        <taxon>Peribacillus</taxon>
    </lineage>
</organism>
<dbReference type="GO" id="GO:0009303">
    <property type="term" value="P:rRNA transcription"/>
    <property type="evidence" value="ECO:0007669"/>
    <property type="project" value="TreeGrafter"/>
</dbReference>